<keyword evidence="2" id="KW-1185">Reference proteome</keyword>
<dbReference type="Proteomes" id="UP000465622">
    <property type="component" value="Chromosome"/>
</dbReference>
<name>A0ABM7HM17_MYCME</name>
<protein>
    <submittedName>
        <fullName evidence="1">Uncharacterized protein</fullName>
    </submittedName>
</protein>
<dbReference type="EMBL" id="AP022567">
    <property type="protein sequence ID" value="BBX31544.1"/>
    <property type="molecule type" value="Genomic_DNA"/>
</dbReference>
<proteinExistence type="predicted"/>
<gene>
    <name evidence="1" type="ORF">MMAGJ_08260</name>
</gene>
<evidence type="ECO:0000313" key="2">
    <source>
        <dbReference type="Proteomes" id="UP000465622"/>
    </source>
</evidence>
<organism evidence="1 2">
    <name type="scientific">Mycolicibacterium mageritense</name>
    <name type="common">Mycobacterium mageritense</name>
    <dbReference type="NCBI Taxonomy" id="53462"/>
    <lineage>
        <taxon>Bacteria</taxon>
        <taxon>Bacillati</taxon>
        <taxon>Actinomycetota</taxon>
        <taxon>Actinomycetes</taxon>
        <taxon>Mycobacteriales</taxon>
        <taxon>Mycobacteriaceae</taxon>
        <taxon>Mycolicibacterium</taxon>
    </lineage>
</organism>
<evidence type="ECO:0000313" key="1">
    <source>
        <dbReference type="EMBL" id="BBX31544.1"/>
    </source>
</evidence>
<sequence length="93" mass="9963">MTPEQVAVAAECLNMGFDVAAGRAYDVRDGIIGVSSDIRGVGSVLVGPDLSVLFFASFISPEEALDVWETGRRTPKESFAALHQNRNPPNRAT</sequence>
<accession>A0ABM7HM17</accession>
<reference evidence="1 2" key="1">
    <citation type="journal article" date="2019" name="Emerg. Microbes Infect.">
        <title>Comprehensive subspecies identification of 175 nontuberculous mycobacteria species based on 7547 genomic profiles.</title>
        <authorList>
            <person name="Matsumoto Y."/>
            <person name="Kinjo T."/>
            <person name="Motooka D."/>
            <person name="Nabeya D."/>
            <person name="Jung N."/>
            <person name="Uechi K."/>
            <person name="Horii T."/>
            <person name="Iida T."/>
            <person name="Fujita J."/>
            <person name="Nakamura S."/>
        </authorList>
    </citation>
    <scope>NUCLEOTIDE SEQUENCE [LARGE SCALE GENOMIC DNA]</scope>
    <source>
        <strain evidence="1 2">JCM 12375</strain>
    </source>
</reference>